<evidence type="ECO:0000313" key="6">
    <source>
        <dbReference type="EMBL" id="MTH35782.1"/>
    </source>
</evidence>
<dbReference type="UniPathway" id="UPA00560"/>
<comment type="subcellular location">
    <subcellularLocation>
        <location evidence="5">Bacterial microcompartment</location>
    </subcellularLocation>
</comment>
<dbReference type="PANTHER" id="PTHR39330">
    <property type="entry name" value="ETHANOLAMINE AMMONIA-LYASE LIGHT CHAIN"/>
    <property type="match status" value="1"/>
</dbReference>
<dbReference type="GO" id="GO:0008851">
    <property type="term" value="F:ethanolamine ammonia-lyase activity"/>
    <property type="evidence" value="ECO:0007669"/>
    <property type="project" value="UniProtKB-UniRule"/>
</dbReference>
<name>A0A844H4Q5_9RHOB</name>
<evidence type="ECO:0000256" key="5">
    <source>
        <dbReference type="HAMAP-Rule" id="MF_00601"/>
    </source>
</evidence>
<keyword evidence="4 5" id="KW-1283">Bacterial microcompartment</keyword>
<keyword evidence="7" id="KW-1185">Reference proteome</keyword>
<evidence type="ECO:0000256" key="2">
    <source>
        <dbReference type="ARBA" id="ARBA00023239"/>
    </source>
</evidence>
<dbReference type="InterPro" id="IPR009246">
    <property type="entry name" value="EutC"/>
</dbReference>
<comment type="similarity">
    <text evidence="5">Belongs to the EutC family.</text>
</comment>
<keyword evidence="3 5" id="KW-0170">Cobalt</keyword>
<dbReference type="AlphaFoldDB" id="A0A844H4Q5"/>
<feature type="binding site" evidence="5">
    <location>
        <position position="207"/>
    </location>
    <ligand>
        <name>adenosylcob(III)alamin</name>
        <dbReference type="ChEBI" id="CHEBI:18408"/>
    </ligand>
</feature>
<evidence type="ECO:0000256" key="1">
    <source>
        <dbReference type="ARBA" id="ARBA00022628"/>
    </source>
</evidence>
<dbReference type="Gene3D" id="1.10.30.40">
    <property type="entry name" value="Ethanolamine ammonia-lyase light chain (EutC), N-terminal domain"/>
    <property type="match status" value="1"/>
</dbReference>
<feature type="binding site" evidence="5">
    <location>
        <position position="157"/>
    </location>
    <ligand>
        <name>adenosylcob(III)alamin</name>
        <dbReference type="ChEBI" id="CHEBI:18408"/>
    </ligand>
</feature>
<dbReference type="NCBIfam" id="NF003971">
    <property type="entry name" value="PRK05465.1"/>
    <property type="match status" value="1"/>
</dbReference>
<dbReference type="EC" id="4.3.1.7" evidence="5"/>
<feature type="binding site" evidence="5">
    <location>
        <position position="178"/>
    </location>
    <ligand>
        <name>adenosylcob(III)alamin</name>
        <dbReference type="ChEBI" id="CHEBI:18408"/>
    </ligand>
</feature>
<sequence length="261" mass="27407">MSGQEDRGPVTQMPWTGLRALTPARIALGRAGTSLPTAPHLAFQMAHAQARKAVQLELQAEALADGLGALGLQVMQLHSAAPDRPSYLQRPDLGRRLDAASRAVLPAAGECELALVIGDGLSATAIHENALPFLRVLLPALAGWRIGPVAVVRQARVAIGDEIGAGLGAGNVVVLIGERPGLSSPDSMGLYLTHAPRPGLTDEARNCISNVRPQGLSHAEAAHKLVFLLTEARRRGLSGVALKDEAEALATPARRNFLLED</sequence>
<keyword evidence="1 5" id="KW-0846">Cobalamin</keyword>
<comment type="pathway">
    <text evidence="5">Amine and polyamine degradation; ethanolamine degradation.</text>
</comment>
<dbReference type="Gene3D" id="3.40.50.11240">
    <property type="entry name" value="Ethanolamine ammonia-lyase light chain (EutC)"/>
    <property type="match status" value="1"/>
</dbReference>
<dbReference type="EMBL" id="WMIF01000022">
    <property type="protein sequence ID" value="MTH35782.1"/>
    <property type="molecule type" value="Genomic_DNA"/>
</dbReference>
<dbReference type="GO" id="GO:0046336">
    <property type="term" value="P:ethanolamine catabolic process"/>
    <property type="evidence" value="ECO:0007669"/>
    <property type="project" value="UniProtKB-UniRule"/>
</dbReference>
<dbReference type="OrthoDB" id="114248at2"/>
<dbReference type="InterPro" id="IPR042255">
    <property type="entry name" value="EutC_N"/>
</dbReference>
<protein>
    <recommendedName>
        <fullName evidence="5">Ethanolamine ammonia-lyase small subunit</fullName>
        <shortName evidence="5">EAL small subunit</shortName>
        <ecNumber evidence="5">4.3.1.7</ecNumber>
    </recommendedName>
</protein>
<dbReference type="InterPro" id="IPR042251">
    <property type="entry name" value="EutC_C"/>
</dbReference>
<dbReference type="GO" id="GO:0009350">
    <property type="term" value="C:ethanolamine ammonia-lyase complex"/>
    <property type="evidence" value="ECO:0007669"/>
    <property type="project" value="UniProtKB-UniRule"/>
</dbReference>
<dbReference type="PIRSF" id="PIRSF018982">
    <property type="entry name" value="EutC"/>
    <property type="match status" value="1"/>
</dbReference>
<dbReference type="Pfam" id="PF05985">
    <property type="entry name" value="EutC"/>
    <property type="match status" value="1"/>
</dbReference>
<evidence type="ECO:0000256" key="3">
    <source>
        <dbReference type="ARBA" id="ARBA00023285"/>
    </source>
</evidence>
<dbReference type="GO" id="GO:0031471">
    <property type="term" value="C:ethanolamine degradation polyhedral organelle"/>
    <property type="evidence" value="ECO:0007669"/>
    <property type="project" value="UniProtKB-UniRule"/>
</dbReference>
<dbReference type="PANTHER" id="PTHR39330:SF1">
    <property type="entry name" value="ETHANOLAMINE AMMONIA-LYASE SMALL SUBUNIT"/>
    <property type="match status" value="1"/>
</dbReference>
<dbReference type="Proteomes" id="UP000442533">
    <property type="component" value="Unassembled WGS sequence"/>
</dbReference>
<dbReference type="GO" id="GO:0006520">
    <property type="term" value="P:amino acid metabolic process"/>
    <property type="evidence" value="ECO:0007669"/>
    <property type="project" value="InterPro"/>
</dbReference>
<accession>A0A844H4Q5</accession>
<comment type="subunit">
    <text evidence="5">The basic unit is a heterodimer which dimerizes to form tetramers. The heterotetramers trimerize; 6 large subunits form a core ring with 6 small subunits projecting outwards.</text>
</comment>
<evidence type="ECO:0000313" key="7">
    <source>
        <dbReference type="Proteomes" id="UP000442533"/>
    </source>
</evidence>
<keyword evidence="2 5" id="KW-0456">Lyase</keyword>
<comment type="function">
    <text evidence="5">Catalyzes the deamination of various vicinal amino-alcohols to oxo compounds. Allows this organism to utilize ethanolamine as the sole source of nitrogen and carbon in the presence of external vitamin B12.</text>
</comment>
<proteinExistence type="inferred from homology"/>
<gene>
    <name evidence="5 6" type="primary">eutC</name>
    <name evidence="6" type="ORF">GL279_14340</name>
</gene>
<evidence type="ECO:0000256" key="4">
    <source>
        <dbReference type="ARBA" id="ARBA00024446"/>
    </source>
</evidence>
<dbReference type="GO" id="GO:0031419">
    <property type="term" value="F:cobalamin binding"/>
    <property type="evidence" value="ECO:0007669"/>
    <property type="project" value="UniProtKB-UniRule"/>
</dbReference>
<comment type="cofactor">
    <cofactor evidence="5">
        <name>adenosylcob(III)alamin</name>
        <dbReference type="ChEBI" id="CHEBI:18408"/>
    </cofactor>
    <text evidence="5">Binds between the large and small subunits.</text>
</comment>
<dbReference type="HAMAP" id="MF_00601">
    <property type="entry name" value="EutC"/>
    <property type="match status" value="1"/>
</dbReference>
<organism evidence="6 7">
    <name type="scientific">Paracoccus limosus</name>
    <dbReference type="NCBI Taxonomy" id="913252"/>
    <lineage>
        <taxon>Bacteria</taxon>
        <taxon>Pseudomonadati</taxon>
        <taxon>Pseudomonadota</taxon>
        <taxon>Alphaproteobacteria</taxon>
        <taxon>Rhodobacterales</taxon>
        <taxon>Paracoccaceae</taxon>
        <taxon>Paracoccus</taxon>
    </lineage>
</organism>
<comment type="caution">
    <text evidence="6">The sequence shown here is derived from an EMBL/GenBank/DDBJ whole genome shotgun (WGS) entry which is preliminary data.</text>
</comment>
<comment type="catalytic activity">
    <reaction evidence="5">
        <text>ethanolamine = acetaldehyde + NH4(+)</text>
        <dbReference type="Rhea" id="RHEA:15313"/>
        <dbReference type="ChEBI" id="CHEBI:15343"/>
        <dbReference type="ChEBI" id="CHEBI:28938"/>
        <dbReference type="ChEBI" id="CHEBI:57603"/>
        <dbReference type="EC" id="4.3.1.7"/>
    </reaction>
</comment>
<reference evidence="6 7" key="1">
    <citation type="submission" date="2019-11" db="EMBL/GenBank/DDBJ databases">
        <authorList>
            <person name="Dong K."/>
        </authorList>
    </citation>
    <scope>NUCLEOTIDE SEQUENCE [LARGE SCALE GENOMIC DNA]</scope>
    <source>
        <strain evidence="6 7">JCM 17370</strain>
    </source>
</reference>
<dbReference type="RefSeq" id="WP_155065325.1">
    <property type="nucleotide sequence ID" value="NZ_WMIF01000022.1"/>
</dbReference>